<comment type="caution">
    <text evidence="1">The sequence shown here is derived from an EMBL/GenBank/DDBJ whole genome shotgun (WGS) entry which is preliminary data.</text>
</comment>
<organism evidence="1 2">
    <name type="scientific">Xenorhabdus cabanillasii JM26</name>
    <dbReference type="NCBI Taxonomy" id="1427517"/>
    <lineage>
        <taxon>Bacteria</taxon>
        <taxon>Pseudomonadati</taxon>
        <taxon>Pseudomonadota</taxon>
        <taxon>Gammaproteobacteria</taxon>
        <taxon>Enterobacterales</taxon>
        <taxon>Morganellaceae</taxon>
        <taxon>Xenorhabdus</taxon>
    </lineage>
</organism>
<dbReference type="Proteomes" id="UP000019197">
    <property type="component" value="Unassembled WGS sequence"/>
</dbReference>
<dbReference type="AlphaFoldDB" id="W1JAP6"/>
<proteinExistence type="predicted"/>
<evidence type="ECO:0000313" key="1">
    <source>
        <dbReference type="EMBL" id="CDL86941.1"/>
    </source>
</evidence>
<evidence type="ECO:0000313" key="2">
    <source>
        <dbReference type="Proteomes" id="UP000019197"/>
    </source>
</evidence>
<gene>
    <name evidence="1" type="ORF">XCR1_800036</name>
</gene>
<reference evidence="1 2" key="1">
    <citation type="submission" date="2013-11" db="EMBL/GenBank/DDBJ databases">
        <title>Draft genome sequence and annotation of the entomopathogenic bacterium, Xenorhabdus cabanillasi strain JM26.</title>
        <authorList>
            <person name="Gualtieri M."/>
            <person name="Ogier J.C."/>
            <person name="Pages S."/>
            <person name="Givaudan A."/>
            <person name="Gaudriault S."/>
        </authorList>
    </citation>
    <scope>NUCLEOTIDE SEQUENCE [LARGE SCALE GENOMIC DNA]</scope>
    <source>
        <strain evidence="1 2">JM26</strain>
    </source>
</reference>
<dbReference type="RefSeq" id="WP_156933360.1">
    <property type="nucleotide sequence ID" value="NZ_CAWLVK010000476.1"/>
</dbReference>
<dbReference type="EMBL" id="CBXE010000476">
    <property type="protein sequence ID" value="CDL86941.1"/>
    <property type="molecule type" value="Genomic_DNA"/>
</dbReference>
<accession>W1JAP6</accession>
<name>W1JAP6_9GAMM</name>
<sequence>MITEIPLDKTPNQAVSFSLESDNYDLILETRLGNLFATVKKKTGNIWYTIASAAI</sequence>
<protein>
    <submittedName>
        <fullName evidence="1">Uncharacterized protein</fullName>
    </submittedName>
</protein>